<organism evidence="1 2">
    <name type="scientific">Parthenolecanium corni</name>
    <dbReference type="NCBI Taxonomy" id="536013"/>
    <lineage>
        <taxon>Eukaryota</taxon>
        <taxon>Metazoa</taxon>
        <taxon>Ecdysozoa</taxon>
        <taxon>Arthropoda</taxon>
        <taxon>Hexapoda</taxon>
        <taxon>Insecta</taxon>
        <taxon>Pterygota</taxon>
        <taxon>Neoptera</taxon>
        <taxon>Paraneoptera</taxon>
        <taxon>Hemiptera</taxon>
        <taxon>Sternorrhyncha</taxon>
        <taxon>Coccoidea</taxon>
        <taxon>Coccidae</taxon>
        <taxon>Parthenolecanium</taxon>
    </lineage>
</organism>
<proteinExistence type="predicted"/>
<sequence>MTQGVIELKKRLEEIRLLESRKSARLMDQDTDFARLADMAADRKRTSTIDVPIAGCIAALQWLHRYTALPSSEAAYLYVPTYSRRNAMKGYSYPISTHCMTGLAQVCVESSCQEQEEKKSDRP</sequence>
<reference evidence="1 2" key="1">
    <citation type="submission" date="2024-03" db="EMBL/GenBank/DDBJ databases">
        <title>Adaptation during the transition from Ophiocordyceps entomopathogen to insect associate is accompanied by gene loss and intensified selection.</title>
        <authorList>
            <person name="Ward C.M."/>
            <person name="Onetto C.A."/>
            <person name="Borneman A.R."/>
        </authorList>
    </citation>
    <scope>NUCLEOTIDE SEQUENCE [LARGE SCALE GENOMIC DNA]</scope>
    <source>
        <strain evidence="1">AWRI1</strain>
        <tissue evidence="1">Single Adult Female</tissue>
    </source>
</reference>
<evidence type="ECO:0000313" key="2">
    <source>
        <dbReference type="Proteomes" id="UP001367676"/>
    </source>
</evidence>
<dbReference type="AlphaFoldDB" id="A0AAN9TGM4"/>
<comment type="caution">
    <text evidence="1">The sequence shown here is derived from an EMBL/GenBank/DDBJ whole genome shotgun (WGS) entry which is preliminary data.</text>
</comment>
<dbReference type="EMBL" id="JBBCAQ010000032">
    <property type="protein sequence ID" value="KAK7583814.1"/>
    <property type="molecule type" value="Genomic_DNA"/>
</dbReference>
<keyword evidence="2" id="KW-1185">Reference proteome</keyword>
<gene>
    <name evidence="1" type="ORF">V9T40_004777</name>
</gene>
<dbReference type="Proteomes" id="UP001367676">
    <property type="component" value="Unassembled WGS sequence"/>
</dbReference>
<name>A0AAN9TGM4_9HEMI</name>
<accession>A0AAN9TGM4</accession>
<evidence type="ECO:0000313" key="1">
    <source>
        <dbReference type="EMBL" id="KAK7583814.1"/>
    </source>
</evidence>
<protein>
    <submittedName>
        <fullName evidence="1">Uncharacterized protein</fullName>
    </submittedName>
</protein>